<name>A0A843WRN5_COLES</name>
<gene>
    <name evidence="1" type="ORF">Taro_043530</name>
</gene>
<reference evidence="1" key="1">
    <citation type="submission" date="2017-07" db="EMBL/GenBank/DDBJ databases">
        <title>Taro Niue Genome Assembly and Annotation.</title>
        <authorList>
            <person name="Atibalentja N."/>
            <person name="Keating K."/>
            <person name="Fields C.J."/>
        </authorList>
    </citation>
    <scope>NUCLEOTIDE SEQUENCE</scope>
    <source>
        <strain evidence="1">Niue_2</strain>
        <tissue evidence="1">Leaf</tissue>
    </source>
</reference>
<sequence>MVVKVECIFAFIVET</sequence>
<accession>A0A843WRN5</accession>
<protein>
    <submittedName>
        <fullName evidence="1">Uncharacterized protein</fullName>
    </submittedName>
</protein>
<evidence type="ECO:0000313" key="2">
    <source>
        <dbReference type="Proteomes" id="UP000652761"/>
    </source>
</evidence>
<proteinExistence type="predicted"/>
<keyword evidence="2" id="KW-1185">Reference proteome</keyword>
<evidence type="ECO:0000313" key="1">
    <source>
        <dbReference type="EMBL" id="MQM10637.1"/>
    </source>
</evidence>
<dbReference type="EMBL" id="NMUH01004729">
    <property type="protein sequence ID" value="MQM10637.1"/>
    <property type="molecule type" value="Genomic_DNA"/>
</dbReference>
<dbReference type="Proteomes" id="UP000652761">
    <property type="component" value="Unassembled WGS sequence"/>
</dbReference>
<comment type="caution">
    <text evidence="1">The sequence shown here is derived from an EMBL/GenBank/DDBJ whole genome shotgun (WGS) entry which is preliminary data.</text>
</comment>
<organism evidence="1 2">
    <name type="scientific">Colocasia esculenta</name>
    <name type="common">Wild taro</name>
    <name type="synonym">Arum esculentum</name>
    <dbReference type="NCBI Taxonomy" id="4460"/>
    <lineage>
        <taxon>Eukaryota</taxon>
        <taxon>Viridiplantae</taxon>
        <taxon>Streptophyta</taxon>
        <taxon>Embryophyta</taxon>
        <taxon>Tracheophyta</taxon>
        <taxon>Spermatophyta</taxon>
        <taxon>Magnoliopsida</taxon>
        <taxon>Liliopsida</taxon>
        <taxon>Araceae</taxon>
        <taxon>Aroideae</taxon>
        <taxon>Colocasieae</taxon>
        <taxon>Colocasia</taxon>
    </lineage>
</organism>